<dbReference type="Pfam" id="PF08750">
    <property type="entry name" value="CNP1"/>
    <property type="match status" value="1"/>
</dbReference>
<feature type="chain" id="PRO_5019481990" description="CNP1-like uncharacterized domain-containing protein" evidence="1">
    <location>
        <begin position="19"/>
        <end position="185"/>
    </location>
</feature>
<dbReference type="OrthoDB" id="7066954at2"/>
<gene>
    <name evidence="3" type="ORF">EJO50_11870</name>
</gene>
<organism evidence="3 4">
    <name type="scientific">Iodobacter ciconiae</name>
    <dbReference type="NCBI Taxonomy" id="2496266"/>
    <lineage>
        <taxon>Bacteria</taxon>
        <taxon>Pseudomonadati</taxon>
        <taxon>Pseudomonadota</taxon>
        <taxon>Betaproteobacteria</taxon>
        <taxon>Neisseriales</taxon>
        <taxon>Chitinibacteraceae</taxon>
        <taxon>Iodobacter</taxon>
    </lineage>
</organism>
<dbReference type="KEGG" id="iod:EJO50_11870"/>
<evidence type="ECO:0000256" key="1">
    <source>
        <dbReference type="SAM" id="SignalP"/>
    </source>
</evidence>
<name>A0A3S8ZUJ7_9NEIS</name>
<protein>
    <recommendedName>
        <fullName evidence="2">CNP1-like uncharacterized domain-containing protein</fullName>
    </recommendedName>
</protein>
<keyword evidence="1" id="KW-0732">Signal</keyword>
<dbReference type="InterPro" id="IPR014861">
    <property type="entry name" value="CNP1-like_dom"/>
</dbReference>
<evidence type="ECO:0000313" key="3">
    <source>
        <dbReference type="EMBL" id="AZN37114.1"/>
    </source>
</evidence>
<keyword evidence="4" id="KW-1185">Reference proteome</keyword>
<dbReference type="RefSeq" id="WP_125974412.1">
    <property type="nucleotide sequence ID" value="NZ_CP034433.1"/>
</dbReference>
<reference evidence="3 4" key="1">
    <citation type="submission" date="2018-12" db="EMBL/GenBank/DDBJ databases">
        <title>Complete genome sequence of Iodobacter sp. H11R3.</title>
        <authorList>
            <person name="Bae J.-W."/>
        </authorList>
    </citation>
    <scope>NUCLEOTIDE SEQUENCE [LARGE SCALE GENOMIC DNA]</scope>
    <source>
        <strain evidence="3 4">H11R3</strain>
    </source>
</reference>
<sequence>MQRFLLVALLALPNLASASEYSNAPPPGVERNSGTTFSHLLKETPQPIPQEKEFTRADPEKLQKWQEFSANYDSRMNKFEVALDSIVVGEDDIIRYAAAVTSKGSKVRNVSFEGIDCKTNQYRSYAYLSGNQWQNLNRPWEAIFKGKRNGYQYKLAKEFCWGDAPTTVENIVNSMTSNELPKIVR</sequence>
<dbReference type="Proteomes" id="UP000282438">
    <property type="component" value="Chromosome"/>
</dbReference>
<dbReference type="AlphaFoldDB" id="A0A3S8ZUJ7"/>
<feature type="domain" description="CNP1-like uncharacterised" evidence="2">
    <location>
        <begin position="51"/>
        <end position="173"/>
    </location>
</feature>
<proteinExistence type="predicted"/>
<feature type="signal peptide" evidence="1">
    <location>
        <begin position="1"/>
        <end position="18"/>
    </location>
</feature>
<dbReference type="EMBL" id="CP034433">
    <property type="protein sequence ID" value="AZN37114.1"/>
    <property type="molecule type" value="Genomic_DNA"/>
</dbReference>
<evidence type="ECO:0000313" key="4">
    <source>
        <dbReference type="Proteomes" id="UP000282438"/>
    </source>
</evidence>
<accession>A0A3S8ZUJ7</accession>
<evidence type="ECO:0000259" key="2">
    <source>
        <dbReference type="Pfam" id="PF08750"/>
    </source>
</evidence>